<dbReference type="EMBL" id="KC246780">
    <property type="protein sequence ID" value="AHF23965.1"/>
    <property type="molecule type" value="Genomic_DNA"/>
</dbReference>
<protein>
    <submittedName>
        <fullName evidence="1">Uncharacterized protein</fullName>
    </submittedName>
</protein>
<proteinExistence type="predicted"/>
<name>W0FLU9_9BACT</name>
<dbReference type="AlphaFoldDB" id="W0FLU9"/>
<accession>W0FLU9</accession>
<evidence type="ECO:0000313" key="1">
    <source>
        <dbReference type="EMBL" id="AHF23965.1"/>
    </source>
</evidence>
<organism evidence="1">
    <name type="scientific">uncultured bacterium Contig19</name>
    <dbReference type="NCBI Taxonomy" id="1393523"/>
    <lineage>
        <taxon>Bacteria</taxon>
        <taxon>environmental samples</taxon>
    </lineage>
</organism>
<sequence length="54" mass="5897">MKKNTNMMACGCAVIIDQDGKVTTSVDSLISAINRLRTRSTRRQAQSRTAVARA</sequence>
<reference evidence="1" key="1">
    <citation type="journal article" date="2013" name="PLoS ONE">
        <title>Metagenomic insights into the carbohydrate-active enzymes carried by the microorganisms adhering to solid digesta in the rumen of cows.</title>
        <authorList>
            <person name="Wang L."/>
            <person name="Hatem A."/>
            <person name="Catalyurek U.V."/>
            <person name="Morrison M."/>
            <person name="Yu Z."/>
        </authorList>
    </citation>
    <scope>NUCLEOTIDE SEQUENCE</scope>
</reference>